<dbReference type="PANTHER" id="PTHR38108">
    <property type="entry name" value="UPF0319 PROTEIN YCCT"/>
    <property type="match status" value="1"/>
</dbReference>
<dbReference type="PANTHER" id="PTHR38108:SF1">
    <property type="entry name" value="UPF0319 PROTEIN YCCT"/>
    <property type="match status" value="1"/>
</dbReference>
<dbReference type="RefSeq" id="WP_318584488.1">
    <property type="nucleotide sequence ID" value="NZ_JAWRCP010000001.1"/>
</dbReference>
<feature type="chain" id="PRO_5045175368" evidence="4">
    <location>
        <begin position="22"/>
        <end position="226"/>
    </location>
</feature>
<sequence length="226" mass="24940">MKRILSILGLLAGYFSGAVCAAELSLPGSVALLAVDGQKVEHTQMIQLPGGTHQFVFRYEESLRYGSRKKKYQSTPLVVFIPFSESASMVLSHSRFRDYSTAESAFENGTVVWQLVDSQGKYTALQPVELPGNPGFLPYQNIEAAIARYNRQQGISRLSGGTSSPRTELSPSMSKSPQSTETGQTEIAQPSGSRSADHFVPQIQAWYLQATDAQRKALLKWMMEQQ</sequence>
<evidence type="ECO:0000256" key="3">
    <source>
        <dbReference type="SAM" id="MobiDB-lite"/>
    </source>
</evidence>
<dbReference type="InterPro" id="IPR018635">
    <property type="entry name" value="UPF0319"/>
</dbReference>
<gene>
    <name evidence="5" type="ORF">SBX64_05365</name>
</gene>
<comment type="similarity">
    <text evidence="1">Belongs to the UPF0319 family.</text>
</comment>
<evidence type="ECO:0000313" key="6">
    <source>
        <dbReference type="Proteomes" id="UP001279860"/>
    </source>
</evidence>
<keyword evidence="2 4" id="KW-0732">Signal</keyword>
<evidence type="ECO:0000256" key="1">
    <source>
        <dbReference type="ARBA" id="ARBA00008490"/>
    </source>
</evidence>
<feature type="compositionally biased region" description="Polar residues" evidence="3">
    <location>
        <begin position="156"/>
        <end position="194"/>
    </location>
</feature>
<protein>
    <submittedName>
        <fullName evidence="5">DUF2057 family protein</fullName>
    </submittedName>
</protein>
<proteinExistence type="inferred from homology"/>
<keyword evidence="6" id="KW-1185">Reference proteome</keyword>
<accession>A0ABU4IRE8</accession>
<dbReference type="EMBL" id="JAWRCP010000001">
    <property type="protein sequence ID" value="MDW6091974.1"/>
    <property type="molecule type" value="Genomic_DNA"/>
</dbReference>
<feature type="region of interest" description="Disordered" evidence="3">
    <location>
        <begin position="156"/>
        <end position="195"/>
    </location>
</feature>
<organism evidence="5 6">
    <name type="scientific">Vibrio rhizosphaerae</name>
    <dbReference type="NCBI Taxonomy" id="398736"/>
    <lineage>
        <taxon>Bacteria</taxon>
        <taxon>Pseudomonadati</taxon>
        <taxon>Pseudomonadota</taxon>
        <taxon>Gammaproteobacteria</taxon>
        <taxon>Vibrionales</taxon>
        <taxon>Vibrionaceae</taxon>
        <taxon>Vibrio</taxon>
    </lineage>
</organism>
<name>A0ABU4IRE8_9VIBR</name>
<evidence type="ECO:0000256" key="2">
    <source>
        <dbReference type="ARBA" id="ARBA00022729"/>
    </source>
</evidence>
<evidence type="ECO:0000256" key="4">
    <source>
        <dbReference type="SAM" id="SignalP"/>
    </source>
</evidence>
<dbReference type="Pfam" id="PF09829">
    <property type="entry name" value="DUF2057"/>
    <property type="match status" value="1"/>
</dbReference>
<reference evidence="5 6" key="1">
    <citation type="submission" date="2023-11" db="EMBL/GenBank/DDBJ databases">
        <title>Plant-associative lifestyle of Vibrio porteresiae and its evolutionary dynamics.</title>
        <authorList>
            <person name="Rameshkumar N."/>
            <person name="Kirti K."/>
        </authorList>
    </citation>
    <scope>NUCLEOTIDE SEQUENCE [LARGE SCALE GENOMIC DNA]</scope>
    <source>
        <strain evidence="5 6">MSSRF7</strain>
    </source>
</reference>
<evidence type="ECO:0000313" key="5">
    <source>
        <dbReference type="EMBL" id="MDW6091974.1"/>
    </source>
</evidence>
<dbReference type="Proteomes" id="UP001279860">
    <property type="component" value="Unassembled WGS sequence"/>
</dbReference>
<comment type="caution">
    <text evidence="5">The sequence shown here is derived from an EMBL/GenBank/DDBJ whole genome shotgun (WGS) entry which is preliminary data.</text>
</comment>
<feature type="signal peptide" evidence="4">
    <location>
        <begin position="1"/>
        <end position="21"/>
    </location>
</feature>